<name>A0AAE3TAI3_9RHOB</name>
<evidence type="ECO:0000259" key="5">
    <source>
        <dbReference type="PROSITE" id="PS50977"/>
    </source>
</evidence>
<dbReference type="SUPFAM" id="SSF48498">
    <property type="entry name" value="Tetracyclin repressor-like, C-terminal domain"/>
    <property type="match status" value="1"/>
</dbReference>
<dbReference type="EMBL" id="JARGYC010000039">
    <property type="protein sequence ID" value="MDF0602004.1"/>
    <property type="molecule type" value="Genomic_DNA"/>
</dbReference>
<proteinExistence type="predicted"/>
<dbReference type="SUPFAM" id="SSF46689">
    <property type="entry name" value="Homeodomain-like"/>
    <property type="match status" value="1"/>
</dbReference>
<dbReference type="PANTHER" id="PTHR30055:SF234">
    <property type="entry name" value="HTH-TYPE TRANSCRIPTIONAL REGULATOR BETI"/>
    <property type="match status" value="1"/>
</dbReference>
<evidence type="ECO:0000256" key="1">
    <source>
        <dbReference type="ARBA" id="ARBA00023015"/>
    </source>
</evidence>
<evidence type="ECO:0000313" key="6">
    <source>
        <dbReference type="EMBL" id="MDF0602004.1"/>
    </source>
</evidence>
<accession>A0AAE3TAI3</accession>
<protein>
    <submittedName>
        <fullName evidence="6">TetR/AcrR family transcriptional regulator</fullName>
    </submittedName>
</protein>
<dbReference type="InterPro" id="IPR050109">
    <property type="entry name" value="HTH-type_TetR-like_transc_reg"/>
</dbReference>
<dbReference type="GO" id="GO:0003700">
    <property type="term" value="F:DNA-binding transcription factor activity"/>
    <property type="evidence" value="ECO:0007669"/>
    <property type="project" value="TreeGrafter"/>
</dbReference>
<evidence type="ECO:0000256" key="3">
    <source>
        <dbReference type="ARBA" id="ARBA00023163"/>
    </source>
</evidence>
<dbReference type="PROSITE" id="PS50977">
    <property type="entry name" value="HTH_TETR_2"/>
    <property type="match status" value="1"/>
</dbReference>
<gene>
    <name evidence="6" type="ORF">P1J78_14765</name>
</gene>
<dbReference type="InterPro" id="IPR025996">
    <property type="entry name" value="MT1864/Rv1816-like_C"/>
</dbReference>
<dbReference type="Pfam" id="PF13305">
    <property type="entry name" value="TetR_C_33"/>
    <property type="match status" value="1"/>
</dbReference>
<organism evidence="6 7">
    <name type="scientific">Psychromarinibacter sediminicola</name>
    <dbReference type="NCBI Taxonomy" id="3033385"/>
    <lineage>
        <taxon>Bacteria</taxon>
        <taxon>Pseudomonadati</taxon>
        <taxon>Pseudomonadota</taxon>
        <taxon>Alphaproteobacteria</taxon>
        <taxon>Rhodobacterales</taxon>
        <taxon>Paracoccaceae</taxon>
        <taxon>Psychromarinibacter</taxon>
    </lineage>
</organism>
<keyword evidence="7" id="KW-1185">Reference proteome</keyword>
<evidence type="ECO:0000256" key="4">
    <source>
        <dbReference type="PROSITE-ProRule" id="PRU00335"/>
    </source>
</evidence>
<sequence>MSEAIALMQEGDDSLSLSVLAKRIGCSAPALYAHFANKDDLLEKVREQVFEDLVSDRMRTPGARVGSPADTLRSDGREFVAFARENPALYRLVFAPQHAVNGSQVQIDAAAVQPLAHGVRAAQDKGAAAGKPTETVAQAIWCAVHGAIMMALDRQFPGPEENRWARVEDALDTVIDMVLD</sequence>
<dbReference type="InterPro" id="IPR036271">
    <property type="entry name" value="Tet_transcr_reg_TetR-rel_C_sf"/>
</dbReference>
<dbReference type="AlphaFoldDB" id="A0AAE3TAI3"/>
<dbReference type="GO" id="GO:0000976">
    <property type="term" value="F:transcription cis-regulatory region binding"/>
    <property type="evidence" value="ECO:0007669"/>
    <property type="project" value="TreeGrafter"/>
</dbReference>
<evidence type="ECO:0000313" key="7">
    <source>
        <dbReference type="Proteomes" id="UP001220964"/>
    </source>
</evidence>
<dbReference type="PANTHER" id="PTHR30055">
    <property type="entry name" value="HTH-TYPE TRANSCRIPTIONAL REGULATOR RUTR"/>
    <property type="match status" value="1"/>
</dbReference>
<dbReference type="Proteomes" id="UP001220964">
    <property type="component" value="Unassembled WGS sequence"/>
</dbReference>
<evidence type="ECO:0000256" key="2">
    <source>
        <dbReference type="ARBA" id="ARBA00023125"/>
    </source>
</evidence>
<keyword evidence="3" id="KW-0804">Transcription</keyword>
<feature type="domain" description="HTH tetR-type" evidence="5">
    <location>
        <begin position="1"/>
        <end position="53"/>
    </location>
</feature>
<dbReference type="InterPro" id="IPR009057">
    <property type="entry name" value="Homeodomain-like_sf"/>
</dbReference>
<keyword evidence="1" id="KW-0805">Transcription regulation</keyword>
<reference evidence="6" key="1">
    <citation type="submission" date="2023-03" db="EMBL/GenBank/DDBJ databases">
        <title>Multiphase analysis and comparison of six strains from genera Psychromarinibacter, Lutimaribacter, and Maritimibacter, including a novel species: Psychromarinibacter sediminicola sp. nov.</title>
        <authorList>
            <person name="Wang Y.-H."/>
            <person name="Ye M.-Q."/>
            <person name="Du Z.-J."/>
        </authorList>
    </citation>
    <scope>NUCLEOTIDE SEQUENCE</scope>
    <source>
        <strain evidence="6">C21-152</strain>
    </source>
</reference>
<feature type="DNA-binding region" description="H-T-H motif" evidence="4">
    <location>
        <begin position="16"/>
        <end position="35"/>
    </location>
</feature>
<dbReference type="Gene3D" id="1.10.357.10">
    <property type="entry name" value="Tetracycline Repressor, domain 2"/>
    <property type="match status" value="1"/>
</dbReference>
<comment type="caution">
    <text evidence="6">The sequence shown here is derived from an EMBL/GenBank/DDBJ whole genome shotgun (WGS) entry which is preliminary data.</text>
</comment>
<keyword evidence="2 4" id="KW-0238">DNA-binding</keyword>
<dbReference type="InterPro" id="IPR001647">
    <property type="entry name" value="HTH_TetR"/>
</dbReference>
<dbReference type="Pfam" id="PF00440">
    <property type="entry name" value="TetR_N"/>
    <property type="match status" value="1"/>
</dbReference>